<evidence type="ECO:0000256" key="6">
    <source>
        <dbReference type="ARBA" id="ARBA00022763"/>
    </source>
</evidence>
<dbReference type="SUPFAM" id="SSF46785">
    <property type="entry name" value="Winged helix' DNA-binding domain"/>
    <property type="match status" value="1"/>
</dbReference>
<protein>
    <recommendedName>
        <fullName evidence="16">DNA helicase RecQ</fullName>
        <ecNumber evidence="16">5.6.2.4</ecNumber>
    </recommendedName>
</protein>
<keyword evidence="12" id="KW-0233">DNA recombination</keyword>
<proteinExistence type="inferred from homology"/>
<keyword evidence="10" id="KW-0067">ATP-binding</keyword>
<feature type="domain" description="Helicase C-terminal" evidence="19">
    <location>
        <begin position="217"/>
        <end position="365"/>
    </location>
</feature>
<comment type="similarity">
    <text evidence="3">Belongs to the helicase family. RecQ subfamily.</text>
</comment>
<dbReference type="InterPro" id="IPR010997">
    <property type="entry name" value="HRDC-like_sf"/>
</dbReference>
<evidence type="ECO:0000256" key="4">
    <source>
        <dbReference type="ARBA" id="ARBA00022723"/>
    </source>
</evidence>
<dbReference type="CDD" id="cd18794">
    <property type="entry name" value="SF2_C_RecQ"/>
    <property type="match status" value="1"/>
</dbReference>
<dbReference type="Proteomes" id="UP001497416">
    <property type="component" value="Unassembled WGS sequence"/>
</dbReference>
<keyword evidence="7 20" id="KW-0378">Hydrolase</keyword>
<sequence>MNLIGEKELLQKLKSNFGYDSFRLEQQKIVENILAKKDTLVIMPTGGGKSICFQLPALCFDGITLVISPLIALMKDQVDSLKANGIPATYFNSSQSSEEQQQVFDAVVNKEVKLLYVAPESLPFLQNILNQNYISCIAIDEAHCISSWGHDFRPSYKQLAFLKKSLPEVPVVALTATADKATQEDILEQLAIPHATRYVSSFNRENIALEVRPANDRVNQIIKFINKRGNESGIVYCLSRKATEQLANKLSQNGIKAKAYHAGLSFEERSSIQEDFIKDDIPIICATIAFGMGIDKSNVRWVIHYNMPKNIEGYYQEIGRAGRDGLASHALLFHSYADVIQLRQFIAKTGNQEVQDAKLERMKQFAEATVCRRRILLSYFGELVEDDCGNCDVCKNPPQFFDGTLIAQKALSAIYRLKGKEAMGTVIDVLRGAQNAAVLDKNYNTLKTYGVGKDISWRDWQHYMIQLINQGFCQIAFHLNNTLQLTAFSEKVLFKGEKVRLTVPTVLQKETPAQKKVQKKKATTKDTLFERLRKLRYQIAQEEDIAAYLVFSDATLRELETQRPQTDNEFLAISGVGQRKLEVYGGEFMEEIRSFIKEKKKGKKDTTLETYKLYQEGFSVEEIAIQRGLKEQTIFSHLAKLYLEGKDISLDKFIDTNTLKLIQNAKKVLKNETALKPYFEFLGEKVSYEQIRIGLTILQKKTI</sequence>
<comment type="caution">
    <text evidence="20">The sequence shown here is derived from an EMBL/GenBank/DDBJ whole genome shotgun (WGS) entry which is preliminary data.</text>
</comment>
<dbReference type="Gene3D" id="1.10.150.80">
    <property type="entry name" value="HRDC domain"/>
    <property type="match status" value="1"/>
</dbReference>
<dbReference type="SMART" id="SM00956">
    <property type="entry name" value="RQC"/>
    <property type="match status" value="1"/>
</dbReference>
<evidence type="ECO:0000256" key="15">
    <source>
        <dbReference type="ARBA" id="ARBA00034617"/>
    </source>
</evidence>
<keyword evidence="21" id="KW-1185">Reference proteome</keyword>
<dbReference type="Pfam" id="PF00270">
    <property type="entry name" value="DEAD"/>
    <property type="match status" value="1"/>
</dbReference>
<feature type="domain" description="HRDC" evidence="17">
    <location>
        <begin position="522"/>
        <end position="602"/>
    </location>
</feature>
<comment type="catalytic activity">
    <reaction evidence="15">
        <text>Couples ATP hydrolysis with the unwinding of duplex DNA by translocating in the 3'-5' direction.</text>
        <dbReference type="EC" id="5.6.2.4"/>
    </reaction>
</comment>
<dbReference type="PANTHER" id="PTHR13710">
    <property type="entry name" value="DNA HELICASE RECQ FAMILY MEMBER"/>
    <property type="match status" value="1"/>
</dbReference>
<dbReference type="InterPro" id="IPR002121">
    <property type="entry name" value="HRDC_dom"/>
</dbReference>
<keyword evidence="11" id="KW-0238">DNA-binding</keyword>
<dbReference type="NCBIfam" id="TIGR01389">
    <property type="entry name" value="recQ"/>
    <property type="match status" value="1"/>
</dbReference>
<evidence type="ECO:0000256" key="3">
    <source>
        <dbReference type="ARBA" id="ARBA00005446"/>
    </source>
</evidence>
<organism evidence="20 21">
    <name type="scientific">Tenacibaculum platacis</name>
    <dbReference type="NCBI Taxonomy" id="3137852"/>
    <lineage>
        <taxon>Bacteria</taxon>
        <taxon>Pseudomonadati</taxon>
        <taxon>Bacteroidota</taxon>
        <taxon>Flavobacteriia</taxon>
        <taxon>Flavobacteriales</taxon>
        <taxon>Flavobacteriaceae</taxon>
        <taxon>Tenacibaculum</taxon>
    </lineage>
</organism>
<keyword evidence="13" id="KW-0234">DNA repair</keyword>
<dbReference type="InterPro" id="IPR014001">
    <property type="entry name" value="Helicase_ATP-bd"/>
</dbReference>
<dbReference type="NCBIfam" id="TIGR00614">
    <property type="entry name" value="recQ_fam"/>
    <property type="match status" value="1"/>
</dbReference>
<evidence type="ECO:0000256" key="10">
    <source>
        <dbReference type="ARBA" id="ARBA00022840"/>
    </source>
</evidence>
<dbReference type="RefSeq" id="WP_348709774.1">
    <property type="nucleotide sequence ID" value="NZ_CAXIXY010000003.1"/>
</dbReference>
<dbReference type="Pfam" id="PF14493">
    <property type="entry name" value="HTH_40"/>
    <property type="match status" value="1"/>
</dbReference>
<dbReference type="InterPro" id="IPR004589">
    <property type="entry name" value="DNA_helicase_ATP-dep_RecQ"/>
</dbReference>
<evidence type="ECO:0000259" key="19">
    <source>
        <dbReference type="PROSITE" id="PS51194"/>
    </source>
</evidence>
<dbReference type="Gene3D" id="1.10.10.10">
    <property type="entry name" value="Winged helix-like DNA-binding domain superfamily/Winged helix DNA-binding domain"/>
    <property type="match status" value="1"/>
</dbReference>
<dbReference type="InterPro" id="IPR044876">
    <property type="entry name" value="HRDC_dom_sf"/>
</dbReference>
<keyword evidence="4" id="KW-0479">Metal-binding</keyword>
<reference evidence="20 21" key="1">
    <citation type="submission" date="2024-05" db="EMBL/GenBank/DDBJ databases">
        <authorList>
            <person name="Duchaud E."/>
        </authorList>
    </citation>
    <scope>NUCLEOTIDE SEQUENCE [LARGE SCALE GENOMIC DNA]</scope>
    <source>
        <strain evidence="20">Ena-SAMPLE-TAB-13-05-2024-13:56:06:370-140302</strain>
    </source>
</reference>
<comment type="cofactor">
    <cofactor evidence="1">
        <name>Mg(2+)</name>
        <dbReference type="ChEBI" id="CHEBI:18420"/>
    </cofactor>
</comment>
<evidence type="ECO:0000313" key="21">
    <source>
        <dbReference type="Proteomes" id="UP001497416"/>
    </source>
</evidence>
<dbReference type="SMART" id="SM00487">
    <property type="entry name" value="DEXDc"/>
    <property type="match status" value="1"/>
</dbReference>
<dbReference type="SMART" id="SM00490">
    <property type="entry name" value="HELICc"/>
    <property type="match status" value="1"/>
</dbReference>
<dbReference type="Gene3D" id="3.40.50.300">
    <property type="entry name" value="P-loop containing nucleotide triphosphate hydrolases"/>
    <property type="match status" value="2"/>
</dbReference>
<evidence type="ECO:0000256" key="11">
    <source>
        <dbReference type="ARBA" id="ARBA00023125"/>
    </source>
</evidence>
<evidence type="ECO:0000256" key="5">
    <source>
        <dbReference type="ARBA" id="ARBA00022741"/>
    </source>
</evidence>
<evidence type="ECO:0000256" key="12">
    <source>
        <dbReference type="ARBA" id="ARBA00023172"/>
    </source>
</evidence>
<dbReference type="GO" id="GO:0016787">
    <property type="term" value="F:hydrolase activity"/>
    <property type="evidence" value="ECO:0007669"/>
    <property type="project" value="UniProtKB-KW"/>
</dbReference>
<dbReference type="PROSITE" id="PS51194">
    <property type="entry name" value="HELICASE_CTER"/>
    <property type="match status" value="1"/>
</dbReference>
<evidence type="ECO:0000256" key="16">
    <source>
        <dbReference type="NCBIfam" id="TIGR01389"/>
    </source>
</evidence>
<dbReference type="PROSITE" id="PS50967">
    <property type="entry name" value="HRDC"/>
    <property type="match status" value="1"/>
</dbReference>
<dbReference type="InterPro" id="IPR018982">
    <property type="entry name" value="RQC_domain"/>
</dbReference>
<dbReference type="InterPro" id="IPR006293">
    <property type="entry name" value="DNA_helicase_ATP-dep_RecQ_bac"/>
</dbReference>
<keyword evidence="5" id="KW-0547">Nucleotide-binding</keyword>
<dbReference type="InterPro" id="IPR036388">
    <property type="entry name" value="WH-like_DNA-bd_sf"/>
</dbReference>
<evidence type="ECO:0000256" key="7">
    <source>
        <dbReference type="ARBA" id="ARBA00022801"/>
    </source>
</evidence>
<keyword evidence="8 20" id="KW-0347">Helicase</keyword>
<dbReference type="Pfam" id="PF00570">
    <property type="entry name" value="HRDC"/>
    <property type="match status" value="1"/>
</dbReference>
<comment type="cofactor">
    <cofactor evidence="2">
        <name>Zn(2+)</name>
        <dbReference type="ChEBI" id="CHEBI:29105"/>
    </cofactor>
</comment>
<dbReference type="EC" id="5.6.2.4" evidence="16"/>
<dbReference type="Pfam" id="PF16124">
    <property type="entry name" value="RecQ_Zn_bind"/>
    <property type="match status" value="1"/>
</dbReference>
<dbReference type="SMART" id="SM00341">
    <property type="entry name" value="HRDC"/>
    <property type="match status" value="1"/>
</dbReference>
<dbReference type="SUPFAM" id="SSF52540">
    <property type="entry name" value="P-loop containing nucleoside triphosphate hydrolases"/>
    <property type="match status" value="1"/>
</dbReference>
<evidence type="ECO:0000256" key="14">
    <source>
        <dbReference type="ARBA" id="ARBA00023235"/>
    </source>
</evidence>
<dbReference type="EMBL" id="CAXIXY010000003">
    <property type="protein sequence ID" value="CAL2075836.1"/>
    <property type="molecule type" value="Genomic_DNA"/>
</dbReference>
<evidence type="ECO:0000259" key="18">
    <source>
        <dbReference type="PROSITE" id="PS51192"/>
    </source>
</evidence>
<keyword evidence="9" id="KW-0862">Zinc</keyword>
<evidence type="ECO:0000256" key="2">
    <source>
        <dbReference type="ARBA" id="ARBA00001947"/>
    </source>
</evidence>
<evidence type="ECO:0000256" key="13">
    <source>
        <dbReference type="ARBA" id="ARBA00023204"/>
    </source>
</evidence>
<evidence type="ECO:0000256" key="9">
    <source>
        <dbReference type="ARBA" id="ARBA00022833"/>
    </source>
</evidence>
<dbReference type="InterPro" id="IPR011545">
    <property type="entry name" value="DEAD/DEAH_box_helicase_dom"/>
</dbReference>
<dbReference type="GO" id="GO:0003678">
    <property type="term" value="F:DNA helicase activity"/>
    <property type="evidence" value="ECO:0007669"/>
    <property type="project" value="UniProtKB-EC"/>
</dbReference>
<dbReference type="PROSITE" id="PS51192">
    <property type="entry name" value="HELICASE_ATP_BIND_1"/>
    <property type="match status" value="1"/>
</dbReference>
<dbReference type="Pfam" id="PF00271">
    <property type="entry name" value="Helicase_C"/>
    <property type="match status" value="1"/>
</dbReference>
<dbReference type="Pfam" id="PF09382">
    <property type="entry name" value="RQC"/>
    <property type="match status" value="1"/>
</dbReference>
<dbReference type="PANTHER" id="PTHR13710:SF105">
    <property type="entry name" value="ATP-DEPENDENT DNA HELICASE Q1"/>
    <property type="match status" value="1"/>
</dbReference>
<gene>
    <name evidence="20" type="primary">recQ</name>
    <name evidence="20" type="ORF">T190607A01A_10259</name>
</gene>
<evidence type="ECO:0000313" key="20">
    <source>
        <dbReference type="EMBL" id="CAL2075836.1"/>
    </source>
</evidence>
<dbReference type="SUPFAM" id="SSF47819">
    <property type="entry name" value="HRDC-like"/>
    <property type="match status" value="1"/>
</dbReference>
<keyword evidence="6" id="KW-0227">DNA damage</keyword>
<dbReference type="InterPro" id="IPR032284">
    <property type="entry name" value="RecQ_Zn-bd"/>
</dbReference>
<dbReference type="CDD" id="cd17920">
    <property type="entry name" value="DEXHc_RecQ"/>
    <property type="match status" value="1"/>
</dbReference>
<dbReference type="InterPro" id="IPR036390">
    <property type="entry name" value="WH_DNA-bd_sf"/>
</dbReference>
<name>A0ABP1EDY9_9FLAO</name>
<keyword evidence="14" id="KW-0413">Isomerase</keyword>
<dbReference type="InterPro" id="IPR001650">
    <property type="entry name" value="Helicase_C-like"/>
</dbReference>
<evidence type="ECO:0000259" key="17">
    <source>
        <dbReference type="PROSITE" id="PS50967"/>
    </source>
</evidence>
<dbReference type="InterPro" id="IPR027417">
    <property type="entry name" value="P-loop_NTPase"/>
</dbReference>
<dbReference type="InterPro" id="IPR029491">
    <property type="entry name" value="Helicase_HTH"/>
</dbReference>
<feature type="domain" description="Helicase ATP-binding" evidence="18">
    <location>
        <begin position="30"/>
        <end position="196"/>
    </location>
</feature>
<evidence type="ECO:0000256" key="1">
    <source>
        <dbReference type="ARBA" id="ARBA00001946"/>
    </source>
</evidence>
<evidence type="ECO:0000256" key="8">
    <source>
        <dbReference type="ARBA" id="ARBA00022806"/>
    </source>
</evidence>
<accession>A0ABP1EDY9</accession>